<feature type="compositionally biased region" description="Polar residues" evidence="2">
    <location>
        <begin position="96"/>
        <end position="107"/>
    </location>
</feature>
<dbReference type="SUPFAM" id="SSF75217">
    <property type="entry name" value="alpha/beta knot"/>
    <property type="match status" value="1"/>
</dbReference>
<accession>A0A6A6UST6</accession>
<proteinExistence type="inferred from homology"/>
<dbReference type="Pfam" id="PF02598">
    <property type="entry name" value="Methyltrn_RNA_3"/>
    <property type="match status" value="1"/>
</dbReference>
<evidence type="ECO:0000313" key="4">
    <source>
        <dbReference type="Proteomes" id="UP000799302"/>
    </source>
</evidence>
<feature type="compositionally biased region" description="Polar residues" evidence="2">
    <location>
        <begin position="193"/>
        <end position="202"/>
    </location>
</feature>
<dbReference type="AlphaFoldDB" id="A0A6A6UST6"/>
<dbReference type="EMBL" id="MU004230">
    <property type="protein sequence ID" value="KAF2675315.1"/>
    <property type="molecule type" value="Genomic_DNA"/>
</dbReference>
<feature type="region of interest" description="Disordered" evidence="2">
    <location>
        <begin position="178"/>
        <end position="202"/>
    </location>
</feature>
<dbReference type="InterPro" id="IPR029028">
    <property type="entry name" value="Alpha/beta_knot_MTases"/>
</dbReference>
<evidence type="ECO:0000313" key="3">
    <source>
        <dbReference type="EMBL" id="KAF2675315.1"/>
    </source>
</evidence>
<dbReference type="Gene3D" id="3.40.1280.10">
    <property type="match status" value="2"/>
</dbReference>
<dbReference type="CDD" id="cd18086">
    <property type="entry name" value="HsC9orf114-like"/>
    <property type="match status" value="1"/>
</dbReference>
<dbReference type="InterPro" id="IPR029026">
    <property type="entry name" value="tRNA_m1G_MTases_N"/>
</dbReference>
<dbReference type="Proteomes" id="UP000799302">
    <property type="component" value="Unassembled WGS sequence"/>
</dbReference>
<dbReference type="InterPro" id="IPR003750">
    <property type="entry name" value="Put_MeTrfase-C9orf114-like"/>
</dbReference>
<dbReference type="PANTHER" id="PTHR12150">
    <property type="entry name" value="CLASS IV SAM-BINDING METHYLTRANSFERASE-RELATED"/>
    <property type="match status" value="1"/>
</dbReference>
<feature type="region of interest" description="Disordered" evidence="2">
    <location>
        <begin position="88"/>
        <end position="111"/>
    </location>
</feature>
<gene>
    <name evidence="3" type="ORF">BT63DRAFT_34244</name>
</gene>
<protein>
    <submittedName>
        <fullName evidence="3">DUF171-domain-containing protein</fullName>
    </submittedName>
</protein>
<name>A0A6A6UST6_9PEZI</name>
<evidence type="ECO:0000256" key="2">
    <source>
        <dbReference type="SAM" id="MobiDB-lite"/>
    </source>
</evidence>
<dbReference type="PANTHER" id="PTHR12150:SF13">
    <property type="entry name" value="METHYLTRANSFERASE C9ORF114-RELATED"/>
    <property type="match status" value="1"/>
</dbReference>
<keyword evidence="4" id="KW-1185">Reference proteome</keyword>
<dbReference type="OrthoDB" id="361029at2759"/>
<comment type="similarity">
    <text evidence="1">Belongs to the class IV-like SAM-binding methyltransferase superfamily.</text>
</comment>
<evidence type="ECO:0000256" key="1">
    <source>
        <dbReference type="ARBA" id="ARBA00009841"/>
    </source>
</evidence>
<sequence>MAFENSKKRKRAAVVLHQQATDTSKPTNVFRRKEQGRKGTLSIAIPGSIIANAPGLDLKTILAGRIARAASVFCVDEIVIFNDGQNEMTRERSQNRRPNGFNSGYQNRNDDQAQMRNADELLELLLKYSECPPYLRKDLFEFTPDLGKSGLLQSLDLPHHLKPDEWCQYREGVAFGPIQSQSDHTSSYKRQKPSQSQAKSNTSTLVDAGFAVSVPGDIAPYTRVTIKFDSAQKPKDFPYYSAQEGVVDEYSEPQVTGTQVDSSLPRVEGGYYWGYQVRCVSRLSSVFTECPFEGGYDVCIGTSERGQKLADILDKDSSSSLPSEASHVLLVFGGVAGLEVAVEADPDLSGKGITRSNVGDLFDFFVNVCPNQGSRTIRTEEALWITLSQLSTFIDTAL</sequence>
<reference evidence="3" key="1">
    <citation type="journal article" date="2020" name="Stud. Mycol.">
        <title>101 Dothideomycetes genomes: a test case for predicting lifestyles and emergence of pathogens.</title>
        <authorList>
            <person name="Haridas S."/>
            <person name="Albert R."/>
            <person name="Binder M."/>
            <person name="Bloem J."/>
            <person name="Labutti K."/>
            <person name="Salamov A."/>
            <person name="Andreopoulos B."/>
            <person name="Baker S."/>
            <person name="Barry K."/>
            <person name="Bills G."/>
            <person name="Bluhm B."/>
            <person name="Cannon C."/>
            <person name="Castanera R."/>
            <person name="Culley D."/>
            <person name="Daum C."/>
            <person name="Ezra D."/>
            <person name="Gonzalez J."/>
            <person name="Henrissat B."/>
            <person name="Kuo A."/>
            <person name="Liang C."/>
            <person name="Lipzen A."/>
            <person name="Lutzoni F."/>
            <person name="Magnuson J."/>
            <person name="Mondo S."/>
            <person name="Nolan M."/>
            <person name="Ohm R."/>
            <person name="Pangilinan J."/>
            <person name="Park H.-J."/>
            <person name="Ramirez L."/>
            <person name="Alfaro M."/>
            <person name="Sun H."/>
            <person name="Tritt A."/>
            <person name="Yoshinaga Y."/>
            <person name="Zwiers L.-H."/>
            <person name="Turgeon B."/>
            <person name="Goodwin S."/>
            <person name="Spatafora J."/>
            <person name="Crous P."/>
            <person name="Grigoriev I."/>
        </authorList>
    </citation>
    <scope>NUCLEOTIDE SEQUENCE</scope>
    <source>
        <strain evidence="3">CBS 115976</strain>
    </source>
</reference>
<organism evidence="3 4">
    <name type="scientific">Microthyrium microscopicum</name>
    <dbReference type="NCBI Taxonomy" id="703497"/>
    <lineage>
        <taxon>Eukaryota</taxon>
        <taxon>Fungi</taxon>
        <taxon>Dikarya</taxon>
        <taxon>Ascomycota</taxon>
        <taxon>Pezizomycotina</taxon>
        <taxon>Dothideomycetes</taxon>
        <taxon>Dothideomycetes incertae sedis</taxon>
        <taxon>Microthyriales</taxon>
        <taxon>Microthyriaceae</taxon>
        <taxon>Microthyrium</taxon>
    </lineage>
</organism>